<dbReference type="EMBL" id="JAACXV010013505">
    <property type="protein sequence ID" value="KAF7273289.1"/>
    <property type="molecule type" value="Genomic_DNA"/>
</dbReference>
<evidence type="ECO:0000313" key="2">
    <source>
        <dbReference type="EMBL" id="KAF7273289.1"/>
    </source>
</evidence>
<evidence type="ECO:0000256" key="1">
    <source>
        <dbReference type="SAM" id="MobiDB-lite"/>
    </source>
</evidence>
<organism evidence="2 3">
    <name type="scientific">Rhynchophorus ferrugineus</name>
    <name type="common">Red palm weevil</name>
    <name type="synonym">Curculio ferrugineus</name>
    <dbReference type="NCBI Taxonomy" id="354439"/>
    <lineage>
        <taxon>Eukaryota</taxon>
        <taxon>Metazoa</taxon>
        <taxon>Ecdysozoa</taxon>
        <taxon>Arthropoda</taxon>
        <taxon>Hexapoda</taxon>
        <taxon>Insecta</taxon>
        <taxon>Pterygota</taxon>
        <taxon>Neoptera</taxon>
        <taxon>Endopterygota</taxon>
        <taxon>Coleoptera</taxon>
        <taxon>Polyphaga</taxon>
        <taxon>Cucujiformia</taxon>
        <taxon>Curculionidae</taxon>
        <taxon>Dryophthorinae</taxon>
        <taxon>Rhynchophorus</taxon>
    </lineage>
</organism>
<name>A0A834I5E1_RHYFE</name>
<evidence type="ECO:0000313" key="3">
    <source>
        <dbReference type="Proteomes" id="UP000625711"/>
    </source>
</evidence>
<comment type="caution">
    <text evidence="2">The sequence shown here is derived from an EMBL/GenBank/DDBJ whole genome shotgun (WGS) entry which is preliminary data.</text>
</comment>
<sequence>MVKLELSASAPDWILKGYNTSHNENASSDLTLSVAWSFDVGQHDTRWSWKAGEKKTPDHQDRNDGVASSRKKVDRRDLYTASSRRTVNRNKSDFMTYKMPIPGILYGRSLRQEVH</sequence>
<accession>A0A834I5E1</accession>
<feature type="compositionally biased region" description="Basic and acidic residues" evidence="1">
    <location>
        <begin position="49"/>
        <end position="64"/>
    </location>
</feature>
<keyword evidence="3" id="KW-1185">Reference proteome</keyword>
<feature type="region of interest" description="Disordered" evidence="1">
    <location>
        <begin position="49"/>
        <end position="82"/>
    </location>
</feature>
<dbReference type="Proteomes" id="UP000625711">
    <property type="component" value="Unassembled WGS sequence"/>
</dbReference>
<reference evidence="2" key="1">
    <citation type="submission" date="2020-08" db="EMBL/GenBank/DDBJ databases">
        <title>Genome sequencing and assembly of the red palm weevil Rhynchophorus ferrugineus.</title>
        <authorList>
            <person name="Dias G.B."/>
            <person name="Bergman C.M."/>
            <person name="Manee M."/>
        </authorList>
    </citation>
    <scope>NUCLEOTIDE SEQUENCE</scope>
    <source>
        <strain evidence="2">AA-2017</strain>
        <tissue evidence="2">Whole larva</tissue>
    </source>
</reference>
<dbReference type="AlphaFoldDB" id="A0A834I5E1"/>
<gene>
    <name evidence="2" type="ORF">GWI33_013998</name>
</gene>
<proteinExistence type="predicted"/>
<protein>
    <submittedName>
        <fullName evidence="2">Uncharacterized protein</fullName>
    </submittedName>
</protein>